<dbReference type="InterPro" id="IPR013083">
    <property type="entry name" value="Znf_RING/FYVE/PHD"/>
</dbReference>
<dbReference type="PROSITE" id="PS00518">
    <property type="entry name" value="ZF_RING_1"/>
    <property type="match status" value="1"/>
</dbReference>
<dbReference type="Gene3D" id="3.30.40.10">
    <property type="entry name" value="Zinc/RING finger domain, C3HC4 (zinc finger)"/>
    <property type="match status" value="1"/>
</dbReference>
<dbReference type="GO" id="GO:0008270">
    <property type="term" value="F:zinc ion binding"/>
    <property type="evidence" value="ECO:0007669"/>
    <property type="project" value="UniProtKB-KW"/>
</dbReference>
<feature type="domain" description="RING-type" evidence="7">
    <location>
        <begin position="16"/>
        <end position="56"/>
    </location>
</feature>
<dbReference type="InterPro" id="IPR017907">
    <property type="entry name" value="Znf_RING_CS"/>
</dbReference>
<evidence type="ECO:0000256" key="2">
    <source>
        <dbReference type="ARBA" id="ARBA00022723"/>
    </source>
</evidence>
<proteinExistence type="inferred from homology"/>
<evidence type="ECO:0000256" key="6">
    <source>
        <dbReference type="SAM" id="Coils"/>
    </source>
</evidence>
<keyword evidence="6" id="KW-0175">Coiled coil</keyword>
<evidence type="ECO:0000259" key="8">
    <source>
        <dbReference type="PROSITE" id="PS50119"/>
    </source>
</evidence>
<evidence type="ECO:0000313" key="9">
    <source>
        <dbReference type="Ensembl" id="ENSNMLP00000011287.1"/>
    </source>
</evidence>
<evidence type="ECO:0000259" key="7">
    <source>
        <dbReference type="PROSITE" id="PS50089"/>
    </source>
</evidence>
<evidence type="ECO:0000313" key="10">
    <source>
        <dbReference type="Proteomes" id="UP000694523"/>
    </source>
</evidence>
<dbReference type="Proteomes" id="UP000694523">
    <property type="component" value="Unplaced"/>
</dbReference>
<keyword evidence="3 5" id="KW-0863">Zinc-finger</keyword>
<keyword evidence="10" id="KW-1185">Reference proteome</keyword>
<accession>A0A8C6SUH5</accession>
<dbReference type="Gene3D" id="3.30.160.60">
    <property type="entry name" value="Classic Zinc Finger"/>
    <property type="match status" value="1"/>
</dbReference>
<feature type="domain" description="B box-type" evidence="8">
    <location>
        <begin position="88"/>
        <end position="128"/>
    </location>
</feature>
<dbReference type="InterPro" id="IPR018957">
    <property type="entry name" value="Znf_C3HC4_RING-type"/>
</dbReference>
<dbReference type="PROSITE" id="PS50089">
    <property type="entry name" value="ZF_RING_2"/>
    <property type="match status" value="1"/>
</dbReference>
<reference evidence="9" key="1">
    <citation type="submission" date="2025-08" db="UniProtKB">
        <authorList>
            <consortium name="Ensembl"/>
        </authorList>
    </citation>
    <scope>IDENTIFICATION</scope>
</reference>
<evidence type="ECO:0000256" key="4">
    <source>
        <dbReference type="ARBA" id="ARBA00022833"/>
    </source>
</evidence>
<dbReference type="Pfam" id="PF00097">
    <property type="entry name" value="zf-C3HC4"/>
    <property type="match status" value="1"/>
</dbReference>
<dbReference type="AlphaFoldDB" id="A0A8C6SUH5"/>
<dbReference type="InterPro" id="IPR001841">
    <property type="entry name" value="Znf_RING"/>
</dbReference>
<name>A0A8C6SUH5_9GOBI</name>
<dbReference type="Ensembl" id="ENSNMLT00000012772.1">
    <property type="protein sequence ID" value="ENSNMLP00000011287.1"/>
    <property type="gene ID" value="ENSNMLG00000007746.1"/>
</dbReference>
<keyword evidence="2" id="KW-0479">Metal-binding</keyword>
<dbReference type="SUPFAM" id="SSF57850">
    <property type="entry name" value="RING/U-box"/>
    <property type="match status" value="1"/>
</dbReference>
<evidence type="ECO:0000256" key="1">
    <source>
        <dbReference type="ARBA" id="ARBA00008518"/>
    </source>
</evidence>
<dbReference type="PANTHER" id="PTHR24103">
    <property type="entry name" value="E3 UBIQUITIN-PROTEIN LIGASE TRIM"/>
    <property type="match status" value="1"/>
</dbReference>
<feature type="coiled-coil region" evidence="6">
    <location>
        <begin position="182"/>
        <end position="238"/>
    </location>
</feature>
<dbReference type="InterPro" id="IPR050143">
    <property type="entry name" value="TRIM/RBCC"/>
</dbReference>
<evidence type="ECO:0008006" key="11">
    <source>
        <dbReference type="Google" id="ProtNLM"/>
    </source>
</evidence>
<organism evidence="9 10">
    <name type="scientific">Neogobius melanostomus</name>
    <name type="common">round goby</name>
    <dbReference type="NCBI Taxonomy" id="47308"/>
    <lineage>
        <taxon>Eukaryota</taxon>
        <taxon>Metazoa</taxon>
        <taxon>Chordata</taxon>
        <taxon>Craniata</taxon>
        <taxon>Vertebrata</taxon>
        <taxon>Euteleostomi</taxon>
        <taxon>Actinopterygii</taxon>
        <taxon>Neopterygii</taxon>
        <taxon>Teleostei</taxon>
        <taxon>Neoteleostei</taxon>
        <taxon>Acanthomorphata</taxon>
        <taxon>Gobiaria</taxon>
        <taxon>Gobiiformes</taxon>
        <taxon>Gobioidei</taxon>
        <taxon>Gobiidae</taxon>
        <taxon>Benthophilinae</taxon>
        <taxon>Neogobiini</taxon>
        <taxon>Neogobius</taxon>
    </lineage>
</organism>
<dbReference type="SMART" id="SM00184">
    <property type="entry name" value="RING"/>
    <property type="match status" value="1"/>
</dbReference>
<keyword evidence="4" id="KW-0862">Zinc</keyword>
<sequence>LQAKMASAAFEDFLTCAICLETFKDPVSLSCHHSFCYNCITNCWEQRETKTCPVCKRRSSKENLWVNFALNELCISFRKEQKATTQGEDEVVCLEHPDEKPLFCKDEGHAFCAICELNEHENHTWETVEVLKEQIEVKLKCLKDKREEVIEEGKVYEEIKQHSERQEEDCERHVVALFDRLQRFLANEKEKALSQVREEQQRRDRIVGPELERVRGQLSSLSQRIQALERQLQRGTGAFLTHYSHTQKHAKIPQAPRQVRTTAHVDVIKYFMCVSF</sequence>
<evidence type="ECO:0000256" key="3">
    <source>
        <dbReference type="ARBA" id="ARBA00022771"/>
    </source>
</evidence>
<reference evidence="9" key="2">
    <citation type="submission" date="2025-09" db="UniProtKB">
        <authorList>
            <consortium name="Ensembl"/>
        </authorList>
    </citation>
    <scope>IDENTIFICATION</scope>
</reference>
<dbReference type="SUPFAM" id="SSF57845">
    <property type="entry name" value="B-box zinc-binding domain"/>
    <property type="match status" value="1"/>
</dbReference>
<evidence type="ECO:0000256" key="5">
    <source>
        <dbReference type="PROSITE-ProRule" id="PRU00024"/>
    </source>
</evidence>
<dbReference type="PROSITE" id="PS50119">
    <property type="entry name" value="ZF_BBOX"/>
    <property type="match status" value="1"/>
</dbReference>
<comment type="similarity">
    <text evidence="1">Belongs to the TRIM/RBCC family.</text>
</comment>
<dbReference type="InterPro" id="IPR000315">
    <property type="entry name" value="Znf_B-box"/>
</dbReference>
<protein>
    <recommendedName>
        <fullName evidence="11">RING-type domain-containing protein</fullName>
    </recommendedName>
</protein>